<feature type="domain" description="Cadherin" evidence="11">
    <location>
        <begin position="898"/>
        <end position="1004"/>
    </location>
</feature>
<dbReference type="Pfam" id="PF00028">
    <property type="entry name" value="Cadherin"/>
    <property type="match status" value="8"/>
</dbReference>
<keyword evidence="13" id="KW-1185">Reference proteome</keyword>
<feature type="compositionally biased region" description="Low complexity" evidence="9">
    <location>
        <begin position="1741"/>
        <end position="1750"/>
    </location>
</feature>
<feature type="domain" description="Cadherin" evidence="11">
    <location>
        <begin position="215"/>
        <end position="303"/>
    </location>
</feature>
<reference evidence="12" key="1">
    <citation type="journal article" date="2020" name="J Insects Food Feed">
        <title>The yellow mealworm (Tenebrio molitor) genome: a resource for the emerging insects as food and feed industry.</title>
        <authorList>
            <person name="Eriksson T."/>
            <person name="Andere A."/>
            <person name="Kelstrup H."/>
            <person name="Emery V."/>
            <person name="Picard C."/>
        </authorList>
    </citation>
    <scope>NUCLEOTIDE SEQUENCE</scope>
    <source>
        <strain evidence="12">Stoneville</strain>
        <tissue evidence="12">Whole head</tissue>
    </source>
</reference>
<evidence type="ECO:0000256" key="9">
    <source>
        <dbReference type="SAM" id="MobiDB-lite"/>
    </source>
</evidence>
<feature type="transmembrane region" description="Helical" evidence="10">
    <location>
        <begin position="1616"/>
        <end position="1639"/>
    </location>
</feature>
<dbReference type="GO" id="GO:0009653">
    <property type="term" value="P:anatomical structure morphogenesis"/>
    <property type="evidence" value="ECO:0007669"/>
    <property type="project" value="UniProtKB-ARBA"/>
</dbReference>
<feature type="region of interest" description="Disordered" evidence="9">
    <location>
        <begin position="1740"/>
        <end position="1791"/>
    </location>
</feature>
<keyword evidence="3" id="KW-0677">Repeat</keyword>
<dbReference type="GO" id="GO:0005886">
    <property type="term" value="C:plasma membrane"/>
    <property type="evidence" value="ECO:0007669"/>
    <property type="project" value="InterPro"/>
</dbReference>
<evidence type="ECO:0000313" key="12">
    <source>
        <dbReference type="EMBL" id="KAH0809692.1"/>
    </source>
</evidence>
<proteinExistence type="predicted"/>
<feature type="domain" description="Cadherin" evidence="11">
    <location>
        <begin position="304"/>
        <end position="413"/>
    </location>
</feature>
<dbReference type="Gene3D" id="2.60.40.60">
    <property type="entry name" value="Cadherins"/>
    <property type="match status" value="12"/>
</dbReference>
<dbReference type="InterPro" id="IPR020894">
    <property type="entry name" value="Cadherin_CS"/>
</dbReference>
<dbReference type="GO" id="GO:0007156">
    <property type="term" value="P:homophilic cell adhesion via plasma membrane adhesion molecules"/>
    <property type="evidence" value="ECO:0007669"/>
    <property type="project" value="InterPro"/>
</dbReference>
<dbReference type="PANTHER" id="PTHR24028:SF146">
    <property type="entry name" value="CADHERIN 96CB, ISOFORM D-RELATED"/>
    <property type="match status" value="1"/>
</dbReference>
<feature type="domain" description="Cadherin" evidence="11">
    <location>
        <begin position="1247"/>
        <end position="1369"/>
    </location>
</feature>
<evidence type="ECO:0000256" key="8">
    <source>
        <dbReference type="PROSITE-ProRule" id="PRU00043"/>
    </source>
</evidence>
<dbReference type="PANTHER" id="PTHR24028">
    <property type="entry name" value="CADHERIN-87A"/>
    <property type="match status" value="1"/>
</dbReference>
<comment type="subcellular location">
    <subcellularLocation>
        <location evidence="1">Membrane</location>
        <topology evidence="1">Single-pass membrane protein</topology>
    </subcellularLocation>
</comment>
<sequence length="1866" mass="207323">MQITSSLSVTVYVEDVNDHAPVFVAAPYHVTVDELTPVGEYTEGWWWWTGGGVVHIDSGLGESLYVHTYSVMMFGVPQGSLPGPRYSSACRLTIFRGIRATDRDKPNTPNSDVQYAVVAGNERGKFSLDSSHQAFLTLKRPLDYDTGDREFLLTITAADRGLPPRSANTTVRVSVHDNDDLTPKFTKGVYRTRINEFYPITGERIHKLLTFDPPIHAFDQDIAIDAPIRYDIIAGNERHIFSLDHVNGSLFLEREIDLDGERSLPGNTFVLQIQASQIDNPAKTGVARVEVEIMDLNDNLPEFEVDFYNISIVENLPNGFSVLQIIAVDQDQGDNAEFSYQLEDNSGAFTLDARSGWLTVRDQSVLDREKRTALTMMVYAKEKVASVVTDKLGAAAVNIEVTLLDANDNNPTFIPNNLYNYIVNGDVKVGDVVGQIHAIDPDLGRNGMVHYHIQKAPNNSIPFKVDGKTGKISVNQPRLPPGRHLLFVEASDQPLNPSERRSSLAVVSIEVQGQPGKASTKGVPDFVGAPYEFWVGGNVGIGTSVGQIRITDVPDRRAIVYDLLHSYHEGVPFAVEERSGTITVVDSLDNYNRQNYDFEAVVANEREMSLVTNVTIHIVDPKDQTTILMKGGTTPIEFHVRENLGNILIGRLGFKNESSNSLTFSIANQKDVTDHITITADGSLYTVKPLDREVRDVYRLTIIADYSKGTVSGSGIYQVTVHVDDENDNKPTFERNKYEGKITENCVSGTEVDLNYLVHVSDKDVGVNGQFTVNIFGNGSEKFRLDRNTGKIFFTSADTPLDREETVMFNLRLVAKDEGGMYDEAILIIMVEDENDNSPSFVEFIVYEGLGARVVDFDQLGNRIGHFEELKNSSTGVYVLTPAYVRAKRAKGKMSPLVSLKEDILVGTPVLKLVAEDRDFGDNADVKYEMVSETYIPNEYSSEPFHLTQYFMVHSTSGEVSISRALPPESEFRLNVSATDKGGLKDHILLRLVVEDVNDHPPVFTKSWYSFDTEESSYSRNVLGKVEAVDGDFGSNANVTYRIDQKDANLPFTVSPWSGVLTVDGVLDRETKDKYNFVVVAKDNPGKGHSLSSFVNVEVNVLDLNDNPPTFYGYDDLVPNPESNTHSNHNYQENIPIFYATTAENSPVGTPVTKIFANDSDYAGNGNGLLLFDIPYKKNRQNLFAIDSKEGVVTTIGKLDYESQTVHNVTIVASDLGSPSLSSTALLIVTVIDVPEDLHSMEHPVFAHRYYEVEVEENVPVPLKVLTLNVTEQYRSHKLRYSIAGDKNADARSVFRIDPRNGTLFIVESPDREKKALYELVIRLDQYKVGRDMTVMVYPVTNERLGNLGLNEVKVIVRVTDVNDNIPKFTITGRPIVAAIPTSASYGHHIVRLQARDPDLGLNGEVRYQILGRADEAARRFAIDPITGQVRGIANFARDAGKVYGFDVKATDKKGADDGKSSIANVFNFIWMPFGWCNTPEASDRIAYAFQQVYVLDDQKQLVMVMGMKPTDVEKSINNITKALYNATGFDIRIRKLEPHSERNQVDNSATDMYLYAVDPLLNVVVDMDQLQKVLQLKHSEIEERLEGPKVLAVASGVSERGHTRNQRVLLSSLEVGVVVLGCVVFVGALATAICVVCVRRRKRRMLQKSFAQPLGYTIGTLGKPTLFPAAFGDTLHYADGGHDLVHHHHDRNCPRAASRRQTFRERSRSSGCIEKSITSLHSSGQDSGIVDNTLHCQCGQSSTQSSEESSNYEDSLQSVPQRKTRSTSIRQVELDSARNSHQRRSRNRSISEDIVQAGGFHRMRSLGHIPPPPPPMMISGPSTLRRSSDRLIIASSLQLSIKRSLNRTLSAIEFPSRNDEKKQSA</sequence>
<dbReference type="GO" id="GO:0005509">
    <property type="term" value="F:calcium ion binding"/>
    <property type="evidence" value="ECO:0007669"/>
    <property type="project" value="UniProtKB-UniRule"/>
</dbReference>
<feature type="domain" description="Cadherin" evidence="11">
    <location>
        <begin position="415"/>
        <end position="526"/>
    </location>
</feature>
<reference evidence="12" key="2">
    <citation type="submission" date="2021-08" db="EMBL/GenBank/DDBJ databases">
        <authorList>
            <person name="Eriksson T."/>
        </authorList>
    </citation>
    <scope>NUCLEOTIDE SEQUENCE</scope>
    <source>
        <strain evidence="12">Stoneville</strain>
        <tissue evidence="12">Whole head</tissue>
    </source>
</reference>
<feature type="domain" description="Cadherin" evidence="11">
    <location>
        <begin position="734"/>
        <end position="841"/>
    </location>
</feature>
<keyword evidence="7" id="KW-0325">Glycoprotein</keyword>
<dbReference type="Proteomes" id="UP000719412">
    <property type="component" value="Unassembled WGS sequence"/>
</dbReference>
<feature type="domain" description="Cadherin" evidence="11">
    <location>
        <begin position="658"/>
        <end position="733"/>
    </location>
</feature>
<feature type="domain" description="Cadherin" evidence="11">
    <location>
        <begin position="1005"/>
        <end position="1111"/>
    </location>
</feature>
<organism evidence="12 13">
    <name type="scientific">Tenebrio molitor</name>
    <name type="common">Yellow mealworm beetle</name>
    <dbReference type="NCBI Taxonomy" id="7067"/>
    <lineage>
        <taxon>Eukaryota</taxon>
        <taxon>Metazoa</taxon>
        <taxon>Ecdysozoa</taxon>
        <taxon>Arthropoda</taxon>
        <taxon>Hexapoda</taxon>
        <taxon>Insecta</taxon>
        <taxon>Pterygota</taxon>
        <taxon>Neoptera</taxon>
        <taxon>Endopterygota</taxon>
        <taxon>Coleoptera</taxon>
        <taxon>Polyphaga</taxon>
        <taxon>Cucujiformia</taxon>
        <taxon>Tenebrionidae</taxon>
        <taxon>Tenebrio</taxon>
    </lineage>
</organism>
<evidence type="ECO:0000256" key="3">
    <source>
        <dbReference type="ARBA" id="ARBA00022737"/>
    </source>
</evidence>
<evidence type="ECO:0000313" key="13">
    <source>
        <dbReference type="Proteomes" id="UP000719412"/>
    </source>
</evidence>
<name>A0A8J6L7L7_TENMO</name>
<dbReference type="PROSITE" id="PS00232">
    <property type="entry name" value="CADHERIN_1"/>
    <property type="match status" value="7"/>
</dbReference>
<protein>
    <recommendedName>
        <fullName evidence="11">Cadherin domain-containing protein</fullName>
    </recommendedName>
</protein>
<keyword evidence="4 8" id="KW-0106">Calcium</keyword>
<dbReference type="FunFam" id="2.60.40.60:FF:000020">
    <property type="entry name" value="Dachsous cadherin-related 1b"/>
    <property type="match status" value="1"/>
</dbReference>
<dbReference type="FunFam" id="2.60.40.60:FF:000092">
    <property type="entry name" value="Protocadherin 8"/>
    <property type="match status" value="1"/>
</dbReference>
<dbReference type="SUPFAM" id="SSF49313">
    <property type="entry name" value="Cadherin-like"/>
    <property type="match status" value="12"/>
</dbReference>
<evidence type="ECO:0000256" key="6">
    <source>
        <dbReference type="ARBA" id="ARBA00023136"/>
    </source>
</evidence>
<dbReference type="GO" id="GO:0060429">
    <property type="term" value="P:epithelium development"/>
    <property type="evidence" value="ECO:0007669"/>
    <property type="project" value="UniProtKB-ARBA"/>
</dbReference>
<evidence type="ECO:0000259" key="11">
    <source>
        <dbReference type="PROSITE" id="PS50268"/>
    </source>
</evidence>
<dbReference type="SMART" id="SM00112">
    <property type="entry name" value="CA"/>
    <property type="match status" value="12"/>
</dbReference>
<accession>A0A8J6L7L7</accession>
<feature type="region of interest" description="Disordered" evidence="9">
    <location>
        <begin position="1692"/>
        <end position="1711"/>
    </location>
</feature>
<gene>
    <name evidence="12" type="ORF">GEV33_013101</name>
</gene>
<feature type="domain" description="Cadherin" evidence="11">
    <location>
        <begin position="68"/>
        <end position="185"/>
    </location>
</feature>
<dbReference type="InterPro" id="IPR050174">
    <property type="entry name" value="Protocadherin/Cadherin-CA"/>
</dbReference>
<evidence type="ECO:0000256" key="1">
    <source>
        <dbReference type="ARBA" id="ARBA00004167"/>
    </source>
</evidence>
<dbReference type="CDD" id="cd11304">
    <property type="entry name" value="Cadherin_repeat"/>
    <property type="match status" value="12"/>
</dbReference>
<dbReference type="PROSITE" id="PS50268">
    <property type="entry name" value="CADHERIN_2"/>
    <property type="match status" value="13"/>
</dbReference>
<feature type="compositionally biased region" description="Polar residues" evidence="9">
    <location>
        <begin position="1753"/>
        <end position="1771"/>
    </location>
</feature>
<keyword evidence="5 10" id="KW-1133">Transmembrane helix</keyword>
<feature type="domain" description="Cadherin" evidence="11">
    <location>
        <begin position="527"/>
        <end position="637"/>
    </location>
</feature>
<evidence type="ECO:0000256" key="2">
    <source>
        <dbReference type="ARBA" id="ARBA00022692"/>
    </source>
</evidence>
<evidence type="ECO:0000256" key="5">
    <source>
        <dbReference type="ARBA" id="ARBA00022989"/>
    </source>
</evidence>
<dbReference type="FunFam" id="2.60.40.60:FF:000266">
    <property type="entry name" value="Cadherin 23"/>
    <property type="match status" value="1"/>
</dbReference>
<feature type="domain" description="Cadherin" evidence="11">
    <location>
        <begin position="4"/>
        <end position="23"/>
    </location>
</feature>
<evidence type="ECO:0000256" key="10">
    <source>
        <dbReference type="SAM" id="Phobius"/>
    </source>
</evidence>
<feature type="domain" description="Cadherin" evidence="11">
    <location>
        <begin position="1134"/>
        <end position="1246"/>
    </location>
</feature>
<keyword evidence="6 10" id="KW-0472">Membrane</keyword>
<dbReference type="InterPro" id="IPR015919">
    <property type="entry name" value="Cadherin-like_sf"/>
</dbReference>
<feature type="domain" description="Cadherin" evidence="11">
    <location>
        <begin position="1372"/>
        <end position="1466"/>
    </location>
</feature>
<evidence type="ECO:0000256" key="7">
    <source>
        <dbReference type="ARBA" id="ARBA00023180"/>
    </source>
</evidence>
<dbReference type="InterPro" id="IPR002126">
    <property type="entry name" value="Cadherin-like_dom"/>
</dbReference>
<keyword evidence="2 10" id="KW-0812">Transmembrane</keyword>
<evidence type="ECO:0000256" key="4">
    <source>
        <dbReference type="ARBA" id="ARBA00022837"/>
    </source>
</evidence>
<dbReference type="EMBL" id="JABDTM020027983">
    <property type="protein sequence ID" value="KAH0809692.1"/>
    <property type="molecule type" value="Genomic_DNA"/>
</dbReference>
<comment type="caution">
    <text evidence="12">The sequence shown here is derived from an EMBL/GenBank/DDBJ whole genome shotgun (WGS) entry which is preliminary data.</text>
</comment>
<dbReference type="PRINTS" id="PR00205">
    <property type="entry name" value="CADHERIN"/>
</dbReference>